<keyword evidence="4" id="KW-0472">Membrane</keyword>
<keyword evidence="2" id="KW-0812">Transmembrane</keyword>
<dbReference type="InterPro" id="IPR015683">
    <property type="entry name" value="Ionotropic_Glu_rcpt"/>
</dbReference>
<dbReference type="Proteomes" id="UP001358586">
    <property type="component" value="Chromosome 4"/>
</dbReference>
<proteinExistence type="predicted"/>
<dbReference type="PANTHER" id="PTHR34836">
    <property type="entry name" value="OS06G0188250 PROTEIN"/>
    <property type="match status" value="1"/>
</dbReference>
<protein>
    <recommendedName>
        <fullName evidence="5">Receptor ligand binding region domain-containing protein</fullName>
    </recommendedName>
</protein>
<evidence type="ECO:0000313" key="7">
    <source>
        <dbReference type="Proteomes" id="UP001358586"/>
    </source>
</evidence>
<evidence type="ECO:0000256" key="2">
    <source>
        <dbReference type="ARBA" id="ARBA00022692"/>
    </source>
</evidence>
<reference evidence="6 7" key="1">
    <citation type="submission" date="2023-03" db="EMBL/GenBank/DDBJ databases">
        <title>WGS of Gossypium arboreum.</title>
        <authorList>
            <person name="Yu D."/>
        </authorList>
    </citation>
    <scope>NUCLEOTIDE SEQUENCE [LARGE SCALE GENOMIC DNA]</scope>
    <source>
        <tissue evidence="6">Leaf</tissue>
    </source>
</reference>
<gene>
    <name evidence="6" type="ORF">PVK06_012752</name>
</gene>
<feature type="domain" description="Receptor ligand binding region" evidence="5">
    <location>
        <begin position="28"/>
        <end position="96"/>
    </location>
</feature>
<evidence type="ECO:0000256" key="1">
    <source>
        <dbReference type="ARBA" id="ARBA00004370"/>
    </source>
</evidence>
<name>A0ABR0QD39_GOSAR</name>
<evidence type="ECO:0000256" key="3">
    <source>
        <dbReference type="ARBA" id="ARBA00022989"/>
    </source>
</evidence>
<dbReference type="InterPro" id="IPR028082">
    <property type="entry name" value="Peripla_BP_I"/>
</dbReference>
<dbReference type="InterPro" id="IPR001828">
    <property type="entry name" value="ANF_lig-bd_rcpt"/>
</dbReference>
<evidence type="ECO:0000259" key="5">
    <source>
        <dbReference type="Pfam" id="PF01094"/>
    </source>
</evidence>
<organism evidence="6 7">
    <name type="scientific">Gossypium arboreum</name>
    <name type="common">Tree cotton</name>
    <name type="synonym">Gossypium nanking</name>
    <dbReference type="NCBI Taxonomy" id="29729"/>
    <lineage>
        <taxon>Eukaryota</taxon>
        <taxon>Viridiplantae</taxon>
        <taxon>Streptophyta</taxon>
        <taxon>Embryophyta</taxon>
        <taxon>Tracheophyta</taxon>
        <taxon>Spermatophyta</taxon>
        <taxon>Magnoliopsida</taxon>
        <taxon>eudicotyledons</taxon>
        <taxon>Gunneridae</taxon>
        <taxon>Pentapetalae</taxon>
        <taxon>rosids</taxon>
        <taxon>malvids</taxon>
        <taxon>Malvales</taxon>
        <taxon>Malvaceae</taxon>
        <taxon>Malvoideae</taxon>
        <taxon>Gossypium</taxon>
    </lineage>
</organism>
<dbReference type="PANTHER" id="PTHR34836:SF7">
    <property type="entry name" value="RECEPTOR LIGAND BINDING REGION DOMAIN-CONTAINING PROTEIN"/>
    <property type="match status" value="1"/>
</dbReference>
<comment type="caution">
    <text evidence="6">The sequence shown here is derived from an EMBL/GenBank/DDBJ whole genome shotgun (WGS) entry which is preliminary data.</text>
</comment>
<keyword evidence="3" id="KW-1133">Transmembrane helix</keyword>
<evidence type="ECO:0000256" key="4">
    <source>
        <dbReference type="ARBA" id="ARBA00023136"/>
    </source>
</evidence>
<accession>A0ABR0QD39</accession>
<keyword evidence="7" id="KW-1185">Reference proteome</keyword>
<dbReference type="EMBL" id="JARKNE010000004">
    <property type="protein sequence ID" value="KAK5836946.1"/>
    <property type="molecule type" value="Genomic_DNA"/>
</dbReference>
<dbReference type="SUPFAM" id="SSF53822">
    <property type="entry name" value="Periplasmic binding protein-like I"/>
    <property type="match status" value="1"/>
</dbReference>
<comment type="subcellular location">
    <subcellularLocation>
        <location evidence="1">Membrane</location>
    </subcellularLocation>
</comment>
<dbReference type="Pfam" id="PF01094">
    <property type="entry name" value="ANF_receptor"/>
    <property type="match status" value="1"/>
</dbReference>
<evidence type="ECO:0000313" key="6">
    <source>
        <dbReference type="EMBL" id="KAK5836946.1"/>
    </source>
</evidence>
<sequence length="97" mass="10510">MESIAETKKVVHDGEILEVNSPVGSVANACIPMAISDFYAAHPNVRTRLSLHHRNSEDALAAAFTALELIDNEEVDTIIGPQKTIQARFVINVGQKA</sequence>